<dbReference type="HOGENOM" id="CLU_1020003_0_0_1"/>
<dbReference type="InParanoid" id="F8PGJ5"/>
<reference evidence="7" key="1">
    <citation type="journal article" date="2011" name="Science">
        <title>The plant cell wall-decomposing machinery underlies the functional diversity of forest fungi.</title>
        <authorList>
            <person name="Eastwood D.C."/>
            <person name="Floudas D."/>
            <person name="Binder M."/>
            <person name="Majcherczyk A."/>
            <person name="Schneider P."/>
            <person name="Aerts A."/>
            <person name="Asiegbu F.O."/>
            <person name="Baker S.E."/>
            <person name="Barry K."/>
            <person name="Bendiksby M."/>
            <person name="Blumentritt M."/>
            <person name="Coutinho P.M."/>
            <person name="Cullen D."/>
            <person name="de Vries R.P."/>
            <person name="Gathman A."/>
            <person name="Goodell B."/>
            <person name="Henrissat B."/>
            <person name="Ihrmark K."/>
            <person name="Kauserud H."/>
            <person name="Kohler A."/>
            <person name="LaButti K."/>
            <person name="Lapidus A."/>
            <person name="Lavin J.L."/>
            <person name="Lee Y.-H."/>
            <person name="Lindquist E."/>
            <person name="Lilly W."/>
            <person name="Lucas S."/>
            <person name="Morin E."/>
            <person name="Murat C."/>
            <person name="Oguiza J.A."/>
            <person name="Park J."/>
            <person name="Pisabarro A.G."/>
            <person name="Riley R."/>
            <person name="Rosling A."/>
            <person name="Salamov A."/>
            <person name="Schmidt O."/>
            <person name="Schmutz J."/>
            <person name="Skrede I."/>
            <person name="Stenlid J."/>
            <person name="Wiebenga A."/>
            <person name="Xie X."/>
            <person name="Kuees U."/>
            <person name="Hibbett D.S."/>
            <person name="Hoffmeister D."/>
            <person name="Hoegberg N."/>
            <person name="Martin F."/>
            <person name="Grigoriev I.V."/>
            <person name="Watkinson S.C."/>
        </authorList>
    </citation>
    <scope>NUCLEOTIDE SEQUENCE [LARGE SCALE GENOMIC DNA]</scope>
    <source>
        <strain evidence="7">strain S7.3</strain>
    </source>
</reference>
<evidence type="ECO:0000256" key="3">
    <source>
        <dbReference type="ARBA" id="ARBA00022670"/>
    </source>
</evidence>
<proteinExistence type="inferred from homology"/>
<evidence type="ECO:0000313" key="6">
    <source>
        <dbReference type="EMBL" id="EGO05428.1"/>
    </source>
</evidence>
<dbReference type="InterPro" id="IPR029058">
    <property type="entry name" value="AB_hydrolase_fold"/>
</dbReference>
<evidence type="ECO:0000256" key="5">
    <source>
        <dbReference type="ARBA" id="ARBA00023180"/>
    </source>
</evidence>
<dbReference type="Gene3D" id="3.40.50.1820">
    <property type="entry name" value="alpha/beta hydrolase"/>
    <property type="match status" value="1"/>
</dbReference>
<dbReference type="GO" id="GO:0000324">
    <property type="term" value="C:fungal-type vacuole"/>
    <property type="evidence" value="ECO:0007669"/>
    <property type="project" value="TreeGrafter"/>
</dbReference>
<name>F8PGJ5_SERL3</name>
<organism evidence="7">
    <name type="scientific">Serpula lacrymans var. lacrymans (strain S7.3)</name>
    <name type="common">Dry rot fungus</name>
    <dbReference type="NCBI Taxonomy" id="936435"/>
    <lineage>
        <taxon>Eukaryota</taxon>
        <taxon>Fungi</taxon>
        <taxon>Dikarya</taxon>
        <taxon>Basidiomycota</taxon>
        <taxon>Agaricomycotina</taxon>
        <taxon>Agaricomycetes</taxon>
        <taxon>Agaricomycetidae</taxon>
        <taxon>Boletales</taxon>
        <taxon>Coniophorineae</taxon>
        <taxon>Serpulaceae</taxon>
        <taxon>Serpula</taxon>
    </lineage>
</organism>
<dbReference type="Gene3D" id="1.10.287.410">
    <property type="match status" value="1"/>
</dbReference>
<dbReference type="STRING" id="936435.F8PGJ5"/>
<evidence type="ECO:0000313" key="7">
    <source>
        <dbReference type="Proteomes" id="UP000008063"/>
    </source>
</evidence>
<keyword evidence="5" id="KW-0325">Glycoprotein</keyword>
<evidence type="ECO:0000256" key="1">
    <source>
        <dbReference type="ARBA" id="ARBA00009431"/>
    </source>
</evidence>
<evidence type="ECO:0000256" key="2">
    <source>
        <dbReference type="ARBA" id="ARBA00022645"/>
    </source>
</evidence>
<protein>
    <recommendedName>
        <fullName evidence="8">Carboxypeptidase</fullName>
    </recommendedName>
</protein>
<evidence type="ECO:0008006" key="8">
    <source>
        <dbReference type="Google" id="ProtNLM"/>
    </source>
</evidence>
<evidence type="ECO:0000256" key="4">
    <source>
        <dbReference type="ARBA" id="ARBA00022801"/>
    </source>
</evidence>
<keyword evidence="3" id="KW-0645">Protease</keyword>
<keyword evidence="2" id="KW-0121">Carboxypeptidase</keyword>
<dbReference type="GO" id="GO:0004185">
    <property type="term" value="F:serine-type carboxypeptidase activity"/>
    <property type="evidence" value="ECO:0007669"/>
    <property type="project" value="InterPro"/>
</dbReference>
<dbReference type="PANTHER" id="PTHR11802:SF452">
    <property type="entry name" value="CARBOXYPEPTIDASE"/>
    <property type="match status" value="1"/>
</dbReference>
<keyword evidence="4" id="KW-0378">Hydrolase</keyword>
<dbReference type="PANTHER" id="PTHR11802">
    <property type="entry name" value="SERINE PROTEASE FAMILY S10 SERINE CARBOXYPEPTIDASE"/>
    <property type="match status" value="1"/>
</dbReference>
<dbReference type="GO" id="GO:0006508">
    <property type="term" value="P:proteolysis"/>
    <property type="evidence" value="ECO:0007669"/>
    <property type="project" value="UniProtKB-KW"/>
</dbReference>
<keyword evidence="7" id="KW-1185">Reference proteome</keyword>
<dbReference type="EMBL" id="GL945474">
    <property type="protein sequence ID" value="EGO05428.1"/>
    <property type="molecule type" value="Genomic_DNA"/>
</dbReference>
<dbReference type="Proteomes" id="UP000008063">
    <property type="component" value="Unassembled WGS sequence"/>
</dbReference>
<comment type="similarity">
    <text evidence="1">Belongs to the peptidase S10 family.</text>
</comment>
<dbReference type="Pfam" id="PF00450">
    <property type="entry name" value="Peptidase_S10"/>
    <property type="match status" value="2"/>
</dbReference>
<dbReference type="SUPFAM" id="SSF53474">
    <property type="entry name" value="alpha/beta-Hydrolases"/>
    <property type="match status" value="1"/>
</dbReference>
<sequence>MFNRFFESRSSPSEDPLLLWLNGGPGCSFSTGLLFELGPCSVVDEGNNTTYNPHSWYQQANIIFLDQPIDVGFSYSTDGSQVTTSPEAAKDVYAFLELFRVMAGDSCHTLLARYTKNRELSALFDPNLKRINLASVMVGNGLVDPRTQMPSVVEYACEGPYAIYDDPFGSECTRLRISAAVCERLIEGCYRFESRLTCIPASVYCWNSVFGPVFSHDQNMYDARKQCKLEENGSLCYKEMIWAEKWMNESAAKLALGVNPSRFAKIRVLQCPN</sequence>
<dbReference type="InterPro" id="IPR001563">
    <property type="entry name" value="Peptidase_S10"/>
</dbReference>
<accession>F8PGJ5</accession>
<dbReference type="OrthoDB" id="443318at2759"/>
<gene>
    <name evidence="6" type="ORF">SERLA73DRAFT_69041</name>
</gene>
<dbReference type="AlphaFoldDB" id="F8PGJ5"/>